<comment type="caution">
    <text evidence="1">The sequence shown here is derived from an EMBL/GenBank/DDBJ whole genome shotgun (WGS) entry which is preliminary data.</text>
</comment>
<dbReference type="Proteomes" id="UP000053937">
    <property type="component" value="Unassembled WGS sequence"/>
</dbReference>
<dbReference type="OrthoDB" id="3679064at2"/>
<proteinExistence type="predicted"/>
<name>A0A117MMF1_CHLLI</name>
<dbReference type="RefSeq" id="WP_059139164.1">
    <property type="nucleotide sequence ID" value="NZ_LMBR01000163.1"/>
</dbReference>
<evidence type="ECO:0000313" key="2">
    <source>
        <dbReference type="Proteomes" id="UP000053937"/>
    </source>
</evidence>
<dbReference type="AlphaFoldDB" id="A0A117MMF1"/>
<reference evidence="1 2" key="1">
    <citation type="submission" date="2015-10" db="EMBL/GenBank/DDBJ databases">
        <title>Draft Genome Sequence of Chlorobium limicola strain Frasassi Growing under Artificial Lighting in the Frasassi Cave System.</title>
        <authorList>
            <person name="Mansor M."/>
            <person name="Macalady J."/>
        </authorList>
    </citation>
    <scope>NUCLEOTIDE SEQUENCE [LARGE SCALE GENOMIC DNA]</scope>
    <source>
        <strain evidence="1 2">Frasassi</strain>
    </source>
</reference>
<keyword evidence="2" id="KW-1185">Reference proteome</keyword>
<evidence type="ECO:0000313" key="1">
    <source>
        <dbReference type="EMBL" id="KUL25435.1"/>
    </source>
</evidence>
<accession>A0A117MMF1</accession>
<organism evidence="1 2">
    <name type="scientific">Chlorobium limicola</name>
    <dbReference type="NCBI Taxonomy" id="1092"/>
    <lineage>
        <taxon>Bacteria</taxon>
        <taxon>Pseudomonadati</taxon>
        <taxon>Chlorobiota</taxon>
        <taxon>Chlorobiia</taxon>
        <taxon>Chlorobiales</taxon>
        <taxon>Chlorobiaceae</taxon>
        <taxon>Chlorobium/Pelodictyon group</taxon>
        <taxon>Chlorobium</taxon>
    </lineage>
</organism>
<sequence length="72" mass="8515">MARLMRNPEFRQWQWEHRFDHHIAPINQYVDTLRKVAGNDSVPYVPPMYGGIKARLLSVLRDPEVDPIDQTK</sequence>
<gene>
    <name evidence="1" type="ORF">ASB62_06650</name>
</gene>
<dbReference type="EMBL" id="LMBR01000163">
    <property type="protein sequence ID" value="KUL25435.1"/>
    <property type="molecule type" value="Genomic_DNA"/>
</dbReference>
<protein>
    <submittedName>
        <fullName evidence="1">Uncharacterized protein</fullName>
    </submittedName>
</protein>